<comment type="catalytic activity">
    <reaction evidence="1">
        <text>beta-D-fructose 2,6-bisphosphate + H2O = beta-D-fructose 6-phosphate + phosphate</text>
        <dbReference type="Rhea" id="RHEA:17289"/>
        <dbReference type="ChEBI" id="CHEBI:15377"/>
        <dbReference type="ChEBI" id="CHEBI:43474"/>
        <dbReference type="ChEBI" id="CHEBI:57634"/>
        <dbReference type="ChEBI" id="CHEBI:58579"/>
        <dbReference type="EC" id="3.1.3.46"/>
    </reaction>
</comment>
<evidence type="ECO:0000256" key="2">
    <source>
        <dbReference type="ARBA" id="ARBA00022801"/>
    </source>
</evidence>
<dbReference type="GO" id="GO:0004331">
    <property type="term" value="F:fructose-2,6-bisphosphate 2-phosphatase activity"/>
    <property type="evidence" value="ECO:0007669"/>
    <property type="project" value="UniProtKB-EC"/>
</dbReference>
<evidence type="ECO:0000313" key="8">
    <source>
        <dbReference type="EMBL" id="CAG7815792.1"/>
    </source>
</evidence>
<feature type="active site" description="Tele-phosphohistidine intermediate" evidence="6">
    <location>
        <position position="9"/>
    </location>
</feature>
<evidence type="ECO:0000256" key="5">
    <source>
        <dbReference type="ARBA" id="ARBA00042275"/>
    </source>
</evidence>
<evidence type="ECO:0000256" key="6">
    <source>
        <dbReference type="PIRSR" id="PIRSR613078-1"/>
    </source>
</evidence>
<evidence type="ECO:0000313" key="9">
    <source>
        <dbReference type="Proteomes" id="UP000708208"/>
    </source>
</evidence>
<feature type="active site" description="Proton donor/acceptor" evidence="6">
    <location>
        <position position="85"/>
    </location>
</feature>
<dbReference type="InterPro" id="IPR051695">
    <property type="entry name" value="Phosphoglycerate_Mutase"/>
</dbReference>
<dbReference type="OrthoDB" id="8275317at2759"/>
<evidence type="ECO:0000256" key="4">
    <source>
        <dbReference type="ARBA" id="ARBA00040907"/>
    </source>
</evidence>
<proteinExistence type="inferred from homology"/>
<dbReference type="GO" id="GO:0045820">
    <property type="term" value="P:negative regulation of glycolytic process"/>
    <property type="evidence" value="ECO:0007669"/>
    <property type="project" value="TreeGrafter"/>
</dbReference>
<gene>
    <name evidence="8" type="ORF">AFUS01_LOCUS26446</name>
</gene>
<feature type="binding site" evidence="7">
    <location>
        <position position="58"/>
    </location>
    <ligand>
        <name>substrate</name>
    </ligand>
</feature>
<evidence type="ECO:0000256" key="1">
    <source>
        <dbReference type="ARBA" id="ARBA00000464"/>
    </source>
</evidence>
<feature type="binding site" evidence="7">
    <location>
        <begin position="85"/>
        <end position="88"/>
    </location>
    <ligand>
        <name>substrate</name>
    </ligand>
</feature>
<feature type="binding site" evidence="7">
    <location>
        <begin position="8"/>
        <end position="15"/>
    </location>
    <ligand>
        <name>substrate</name>
    </ligand>
</feature>
<dbReference type="GO" id="GO:0005829">
    <property type="term" value="C:cytosol"/>
    <property type="evidence" value="ECO:0007669"/>
    <property type="project" value="TreeGrafter"/>
</dbReference>
<evidence type="ECO:0000256" key="7">
    <source>
        <dbReference type="PIRSR" id="PIRSR613078-2"/>
    </source>
</evidence>
<reference evidence="8" key="1">
    <citation type="submission" date="2021-06" db="EMBL/GenBank/DDBJ databases">
        <authorList>
            <person name="Hodson N. C."/>
            <person name="Mongue J. A."/>
            <person name="Jaron S. K."/>
        </authorList>
    </citation>
    <scope>NUCLEOTIDE SEQUENCE</scope>
</reference>
<dbReference type="InterPro" id="IPR001345">
    <property type="entry name" value="PG/BPGM_mutase_AS"/>
</dbReference>
<dbReference type="CDD" id="cd07067">
    <property type="entry name" value="HP_PGM_like"/>
    <property type="match status" value="1"/>
</dbReference>
<dbReference type="PROSITE" id="PS00175">
    <property type="entry name" value="PG_MUTASE"/>
    <property type="match status" value="1"/>
</dbReference>
<dbReference type="GO" id="GO:0043456">
    <property type="term" value="P:regulation of pentose-phosphate shunt"/>
    <property type="evidence" value="ECO:0007669"/>
    <property type="project" value="TreeGrafter"/>
</dbReference>
<name>A0A8J2KMI2_9HEXA</name>
<dbReference type="EMBL" id="CAJVCH010352480">
    <property type="protein sequence ID" value="CAG7815792.1"/>
    <property type="molecule type" value="Genomic_DNA"/>
</dbReference>
<evidence type="ECO:0000256" key="3">
    <source>
        <dbReference type="ARBA" id="ARBA00038362"/>
    </source>
</evidence>
<comment type="similarity">
    <text evidence="3">Belongs to the phosphoglycerate mutase family.</text>
</comment>
<dbReference type="InterPro" id="IPR013078">
    <property type="entry name" value="His_Pase_superF_clade-1"/>
</dbReference>
<dbReference type="AlphaFoldDB" id="A0A8J2KMI2"/>
<dbReference type="SMART" id="SM00855">
    <property type="entry name" value="PGAM"/>
    <property type="match status" value="1"/>
</dbReference>
<keyword evidence="2" id="KW-0378">Hydrolase</keyword>
<sequence length="156" mass="18073">MFYFTIVRHGQTTNNVAKIVQSRTGGELTPLGIEMAKSLGRHLKDEEFTRVFSSDLHRCQQTTENIVSQLNKKPDTIQYTPMIRERDYGDWEFLSTEIEVKKRLEMNLPDNKKHHVDIPNGETYEDCKKRAGQFFSEILKIIDGAAENEGENILRI</sequence>
<comment type="caution">
    <text evidence="8">The sequence shown here is derived from an EMBL/GenBank/DDBJ whole genome shotgun (WGS) entry which is preliminary data.</text>
</comment>
<dbReference type="Proteomes" id="UP000708208">
    <property type="component" value="Unassembled WGS sequence"/>
</dbReference>
<protein>
    <recommendedName>
        <fullName evidence="4">Fructose-2,6-bisphosphatase TIGAR</fullName>
    </recommendedName>
    <alternativeName>
        <fullName evidence="5">TP53-induced glycolysis and apoptosis regulator</fullName>
    </alternativeName>
</protein>
<accession>A0A8J2KMI2</accession>
<organism evidence="8 9">
    <name type="scientific">Allacma fusca</name>
    <dbReference type="NCBI Taxonomy" id="39272"/>
    <lineage>
        <taxon>Eukaryota</taxon>
        <taxon>Metazoa</taxon>
        <taxon>Ecdysozoa</taxon>
        <taxon>Arthropoda</taxon>
        <taxon>Hexapoda</taxon>
        <taxon>Collembola</taxon>
        <taxon>Symphypleona</taxon>
        <taxon>Sminthuridae</taxon>
        <taxon>Allacma</taxon>
    </lineage>
</organism>
<keyword evidence="9" id="KW-1185">Reference proteome</keyword>
<dbReference type="PANTHER" id="PTHR46517">
    <property type="entry name" value="FRUCTOSE-2,6-BISPHOSPHATASE TIGAR"/>
    <property type="match status" value="1"/>
</dbReference>
<dbReference type="Pfam" id="PF00300">
    <property type="entry name" value="His_Phos_1"/>
    <property type="match status" value="1"/>
</dbReference>
<dbReference type="PANTHER" id="PTHR46517:SF1">
    <property type="entry name" value="FRUCTOSE-2,6-BISPHOSPHATASE TIGAR"/>
    <property type="match status" value="1"/>
</dbReference>